<feature type="region of interest" description="Disordered" evidence="1">
    <location>
        <begin position="106"/>
        <end position="182"/>
    </location>
</feature>
<dbReference type="InParanoid" id="A0A7M7KQA3"/>
<proteinExistence type="predicted"/>
<name>A0A7M7KQA3_VARDE</name>
<protein>
    <submittedName>
        <fullName evidence="2">Uncharacterized protein</fullName>
    </submittedName>
</protein>
<feature type="compositionally biased region" description="Low complexity" evidence="1">
    <location>
        <begin position="59"/>
        <end position="69"/>
    </location>
</feature>
<evidence type="ECO:0000256" key="1">
    <source>
        <dbReference type="SAM" id="MobiDB-lite"/>
    </source>
</evidence>
<feature type="compositionally biased region" description="Low complexity" evidence="1">
    <location>
        <begin position="129"/>
        <end position="155"/>
    </location>
</feature>
<feature type="compositionally biased region" description="Polar residues" evidence="1">
    <location>
        <begin position="110"/>
        <end position="123"/>
    </location>
</feature>
<accession>A0A7M7KQA3</accession>
<evidence type="ECO:0000313" key="2">
    <source>
        <dbReference type="EnsemblMetazoa" id="XP_022667136"/>
    </source>
</evidence>
<reference evidence="2" key="1">
    <citation type="submission" date="2021-01" db="UniProtKB">
        <authorList>
            <consortium name="EnsemblMetazoa"/>
        </authorList>
    </citation>
    <scope>IDENTIFICATION</scope>
</reference>
<organism evidence="2 3">
    <name type="scientific">Varroa destructor</name>
    <name type="common">Honeybee mite</name>
    <dbReference type="NCBI Taxonomy" id="109461"/>
    <lineage>
        <taxon>Eukaryota</taxon>
        <taxon>Metazoa</taxon>
        <taxon>Ecdysozoa</taxon>
        <taxon>Arthropoda</taxon>
        <taxon>Chelicerata</taxon>
        <taxon>Arachnida</taxon>
        <taxon>Acari</taxon>
        <taxon>Parasitiformes</taxon>
        <taxon>Mesostigmata</taxon>
        <taxon>Gamasina</taxon>
        <taxon>Dermanyssoidea</taxon>
        <taxon>Varroidae</taxon>
        <taxon>Varroa</taxon>
    </lineage>
</organism>
<feature type="region of interest" description="Disordered" evidence="1">
    <location>
        <begin position="57"/>
        <end position="77"/>
    </location>
</feature>
<dbReference type="GeneID" id="111252855"/>
<dbReference type="RefSeq" id="XP_022667136.1">
    <property type="nucleotide sequence ID" value="XM_022811401.1"/>
</dbReference>
<dbReference type="EnsemblMetazoa" id="XM_022811401">
    <property type="protein sequence ID" value="XP_022667136"/>
    <property type="gene ID" value="LOC111252855"/>
</dbReference>
<sequence>MPNDSNDFPQLVTSASNERRIDSKRVFFTDSRSTQTDPPRRFPFTNTSMLVDHTTAAISSNGNRGSSRNVYASRPSSKGDMRIVSAWAHRRRRRALQAYQRHGCIRPNRHPSQCSINDNSPVSTDRRAGAAAAARTLGGMNRARARGRQQQNNQRTVKQQSSKNVTFVSSSPELNAGSIPSKVDVPKLKGLIGSKRILGANKICFGQDPTEPRDPSTITKGSINATDRSVTVPSDIIMISRATQTSSLSCISSGSM</sequence>
<feature type="compositionally biased region" description="Polar residues" evidence="1">
    <location>
        <begin position="156"/>
        <end position="173"/>
    </location>
</feature>
<dbReference type="KEGG" id="vde:111252855"/>
<dbReference type="AlphaFoldDB" id="A0A7M7KQA3"/>
<keyword evidence="3" id="KW-1185">Reference proteome</keyword>
<dbReference type="Proteomes" id="UP000594260">
    <property type="component" value="Unplaced"/>
</dbReference>
<evidence type="ECO:0000313" key="3">
    <source>
        <dbReference type="Proteomes" id="UP000594260"/>
    </source>
</evidence>